<evidence type="ECO:0000313" key="3">
    <source>
        <dbReference type="Proteomes" id="UP001432027"/>
    </source>
</evidence>
<feature type="compositionally biased region" description="Basic residues" evidence="1">
    <location>
        <begin position="92"/>
        <end position="109"/>
    </location>
</feature>
<evidence type="ECO:0008006" key="4">
    <source>
        <dbReference type="Google" id="ProtNLM"/>
    </source>
</evidence>
<dbReference type="Proteomes" id="UP001432027">
    <property type="component" value="Unassembled WGS sequence"/>
</dbReference>
<protein>
    <recommendedName>
        <fullName evidence="4">HAT C-terminal dimerisation domain-containing protein</fullName>
    </recommendedName>
</protein>
<organism evidence="2 3">
    <name type="scientific">Pristionchus entomophagus</name>
    <dbReference type="NCBI Taxonomy" id="358040"/>
    <lineage>
        <taxon>Eukaryota</taxon>
        <taxon>Metazoa</taxon>
        <taxon>Ecdysozoa</taxon>
        <taxon>Nematoda</taxon>
        <taxon>Chromadorea</taxon>
        <taxon>Rhabditida</taxon>
        <taxon>Rhabditina</taxon>
        <taxon>Diplogasteromorpha</taxon>
        <taxon>Diplogasteroidea</taxon>
        <taxon>Neodiplogasteridae</taxon>
        <taxon>Pristionchus</taxon>
    </lineage>
</organism>
<feature type="region of interest" description="Disordered" evidence="1">
    <location>
        <begin position="83"/>
        <end position="109"/>
    </location>
</feature>
<dbReference type="EMBL" id="BTSX01000002">
    <property type="protein sequence ID" value="GMS82898.1"/>
    <property type="molecule type" value="Genomic_DNA"/>
</dbReference>
<evidence type="ECO:0000313" key="2">
    <source>
        <dbReference type="EMBL" id="GMS82898.1"/>
    </source>
</evidence>
<comment type="caution">
    <text evidence="2">The sequence shown here is derived from an EMBL/GenBank/DDBJ whole genome shotgun (WGS) entry which is preliminary data.</text>
</comment>
<dbReference type="AlphaFoldDB" id="A0AAV5SL94"/>
<reference evidence="2" key="1">
    <citation type="submission" date="2023-10" db="EMBL/GenBank/DDBJ databases">
        <title>Genome assembly of Pristionchus species.</title>
        <authorList>
            <person name="Yoshida K."/>
            <person name="Sommer R.J."/>
        </authorList>
    </citation>
    <scope>NUCLEOTIDE SEQUENCE</scope>
    <source>
        <strain evidence="2">RS0144</strain>
    </source>
</reference>
<sequence>MQHLMDTIAKSYPNLFEYFVKEYLKRVDEWAPYARVILCVNTTMVVESFHRCLKYEYLSRSTNFRLDRVIYTLHLYAEEKTERLSVADERKKKSQHRIKETHRNHRRSR</sequence>
<evidence type="ECO:0000256" key="1">
    <source>
        <dbReference type="SAM" id="MobiDB-lite"/>
    </source>
</evidence>
<keyword evidence="3" id="KW-1185">Reference proteome</keyword>
<accession>A0AAV5SL94</accession>
<name>A0AAV5SL94_9BILA</name>
<gene>
    <name evidence="2" type="ORF">PENTCL1PPCAC_5073</name>
</gene>
<proteinExistence type="predicted"/>